<evidence type="ECO:0000313" key="2">
    <source>
        <dbReference type="Proteomes" id="UP000549695"/>
    </source>
</evidence>
<evidence type="ECO:0000313" key="1">
    <source>
        <dbReference type="EMBL" id="NYG00252.1"/>
    </source>
</evidence>
<protein>
    <submittedName>
        <fullName evidence="1">Uncharacterized protein</fullName>
    </submittedName>
</protein>
<gene>
    <name evidence="1" type="ORF">HDA37_000537</name>
</gene>
<accession>A0A852W3W1</accession>
<dbReference type="AlphaFoldDB" id="A0A852W3W1"/>
<comment type="caution">
    <text evidence="1">The sequence shown here is derived from an EMBL/GenBank/DDBJ whole genome shotgun (WGS) entry which is preliminary data.</text>
</comment>
<organism evidence="1 2">
    <name type="scientific">Pseudonocardia alni</name>
    <name type="common">Amycolata alni</name>
    <dbReference type="NCBI Taxonomy" id="33907"/>
    <lineage>
        <taxon>Bacteria</taxon>
        <taxon>Bacillati</taxon>
        <taxon>Actinomycetota</taxon>
        <taxon>Actinomycetes</taxon>
        <taxon>Pseudonocardiales</taxon>
        <taxon>Pseudonocardiaceae</taxon>
        <taxon>Pseudonocardia</taxon>
    </lineage>
</organism>
<dbReference type="GeneID" id="98050359"/>
<name>A0A852W3W1_PSEA5</name>
<dbReference type="RefSeq" id="WP_179760103.1">
    <property type="nucleotide sequence ID" value="NZ_BAAAJZ010000011.1"/>
</dbReference>
<keyword evidence="2" id="KW-1185">Reference proteome</keyword>
<sequence>MRLAVYLGMLHAAERALADGWRTIADGHVAEADLHHLGHDLARRADGRITRLTPLTKRYGEQPDDEPQRLCTEGLGPLRDGPLGLLRDLQDLHTLATFVATTWDLVGQAAQATRDTDALHTVDWARPQVSNDMAFLRTRMHQSAPQALTG</sequence>
<dbReference type="Proteomes" id="UP000549695">
    <property type="component" value="Unassembled WGS sequence"/>
</dbReference>
<dbReference type="EMBL" id="JACCCZ010000001">
    <property type="protein sequence ID" value="NYG00252.1"/>
    <property type="molecule type" value="Genomic_DNA"/>
</dbReference>
<reference evidence="1 2" key="1">
    <citation type="submission" date="2020-07" db="EMBL/GenBank/DDBJ databases">
        <title>Sequencing the genomes of 1000 actinobacteria strains.</title>
        <authorList>
            <person name="Klenk H.-P."/>
        </authorList>
    </citation>
    <scope>NUCLEOTIDE SEQUENCE [LARGE SCALE GENOMIC DNA]</scope>
    <source>
        <strain evidence="1 2">DSM 44749</strain>
    </source>
</reference>
<proteinExistence type="predicted"/>